<reference evidence="2 3" key="1">
    <citation type="journal article" date="2013" name="PLoS ONE">
        <title>Predicting the Proteins of Angomonas deanei, Strigomonas culicis and Their Respective Endosymbionts Reveals New Aspects of the Trypanosomatidae Family.</title>
        <authorList>
            <person name="Motta M.C."/>
            <person name="Martins A.C."/>
            <person name="de Souza S.S."/>
            <person name="Catta-Preta C.M."/>
            <person name="Silva R."/>
            <person name="Klein C.C."/>
            <person name="de Almeida L.G."/>
            <person name="de Lima Cunha O."/>
            <person name="Ciapina L.P."/>
            <person name="Brocchi M."/>
            <person name="Colabardini A.C."/>
            <person name="de Araujo Lima B."/>
            <person name="Machado C.R."/>
            <person name="de Almeida Soares C.M."/>
            <person name="Probst C.M."/>
            <person name="de Menezes C.B."/>
            <person name="Thompson C.E."/>
            <person name="Bartholomeu D.C."/>
            <person name="Gradia D.F."/>
            <person name="Pavoni D.P."/>
            <person name="Grisard E.C."/>
            <person name="Fantinatti-Garboggini F."/>
            <person name="Marchini F.K."/>
            <person name="Rodrigues-Luiz G.F."/>
            <person name="Wagner G."/>
            <person name="Goldman G.H."/>
            <person name="Fietto J.L."/>
            <person name="Elias M.C."/>
            <person name="Goldman M.H."/>
            <person name="Sagot M.F."/>
            <person name="Pereira M."/>
            <person name="Stoco P.H."/>
            <person name="de Mendonca-Neto R.P."/>
            <person name="Teixeira S.M."/>
            <person name="Maciel T.E."/>
            <person name="de Oliveira Mendes T.A."/>
            <person name="Urmenyi T.P."/>
            <person name="de Souza W."/>
            <person name="Schenkman S."/>
            <person name="de Vasconcelos A.T."/>
        </authorList>
    </citation>
    <scope>NUCLEOTIDE SEQUENCE [LARGE SCALE GENOMIC DNA]</scope>
</reference>
<accession>S9V579</accession>
<feature type="compositionally biased region" description="Low complexity" evidence="1">
    <location>
        <begin position="94"/>
        <end position="103"/>
    </location>
</feature>
<keyword evidence="3" id="KW-1185">Reference proteome</keyword>
<organism evidence="2 3">
    <name type="scientific">Strigomonas culicis</name>
    <dbReference type="NCBI Taxonomy" id="28005"/>
    <lineage>
        <taxon>Eukaryota</taxon>
        <taxon>Discoba</taxon>
        <taxon>Euglenozoa</taxon>
        <taxon>Kinetoplastea</taxon>
        <taxon>Metakinetoplastina</taxon>
        <taxon>Trypanosomatida</taxon>
        <taxon>Trypanosomatidae</taxon>
        <taxon>Strigomonadinae</taxon>
        <taxon>Strigomonas</taxon>
    </lineage>
</organism>
<gene>
    <name evidence="2" type="ORF">STCU_10238</name>
</gene>
<feature type="compositionally biased region" description="Basic and acidic residues" evidence="1">
    <location>
        <begin position="125"/>
        <end position="134"/>
    </location>
</feature>
<name>S9V579_9TRYP</name>
<evidence type="ECO:0000256" key="1">
    <source>
        <dbReference type="SAM" id="MobiDB-lite"/>
    </source>
</evidence>
<dbReference type="Proteomes" id="UP000015354">
    <property type="component" value="Unassembled WGS sequence"/>
</dbReference>
<feature type="compositionally biased region" description="Basic residues" evidence="1">
    <location>
        <begin position="144"/>
        <end position="154"/>
    </location>
</feature>
<proteinExistence type="predicted"/>
<feature type="compositionally biased region" description="Low complexity" evidence="1">
    <location>
        <begin position="67"/>
        <end position="78"/>
    </location>
</feature>
<evidence type="ECO:0000313" key="3">
    <source>
        <dbReference type="Proteomes" id="UP000015354"/>
    </source>
</evidence>
<comment type="caution">
    <text evidence="2">The sequence shown here is derived from an EMBL/GenBank/DDBJ whole genome shotgun (WGS) entry which is preliminary data.</text>
</comment>
<dbReference type="EMBL" id="ATMH01010156">
    <property type="protein sequence ID" value="EPY18035.1"/>
    <property type="molecule type" value="Genomic_DNA"/>
</dbReference>
<sequence length="154" mass="16601">MWRCGSLNIPECSAAQLHREPSCDVRLAAAVHTAVQTLPGESVGGRGGDLSMQSPHEPHSTLHRTCGNGLSSGSSNKSDPPTLRPPCCGHETMPQRPTTPQQRQELEDAAGSVAFAQQRSGRVSPCHDEARPCCRDVSTPSRSTIRHHPHTQKQ</sequence>
<feature type="region of interest" description="Disordered" evidence="1">
    <location>
        <begin position="39"/>
        <end position="154"/>
    </location>
</feature>
<evidence type="ECO:0000313" key="2">
    <source>
        <dbReference type="EMBL" id="EPY18035.1"/>
    </source>
</evidence>
<dbReference type="AlphaFoldDB" id="S9V579"/>
<protein>
    <submittedName>
        <fullName evidence="2">Uncharacterized protein</fullName>
    </submittedName>
</protein>